<keyword evidence="1" id="KW-0472">Membrane</keyword>
<dbReference type="AlphaFoldDB" id="A0A7W7FSZ8"/>
<reference evidence="3 4" key="1">
    <citation type="submission" date="2020-08" db="EMBL/GenBank/DDBJ databases">
        <title>Sequencing the genomes of 1000 actinobacteria strains.</title>
        <authorList>
            <person name="Klenk H.-P."/>
        </authorList>
    </citation>
    <scope>NUCLEOTIDE SEQUENCE [LARGE SCALE GENOMIC DNA]</scope>
    <source>
        <strain evidence="3 4">DSM 44230</strain>
    </source>
</reference>
<dbReference type="PANTHER" id="PTHR34473">
    <property type="entry name" value="UPF0699 TRANSMEMBRANE PROTEIN YDBS"/>
    <property type="match status" value="1"/>
</dbReference>
<dbReference type="Proteomes" id="UP000533598">
    <property type="component" value="Unassembled WGS sequence"/>
</dbReference>
<evidence type="ECO:0000313" key="3">
    <source>
        <dbReference type="EMBL" id="MBB4676490.1"/>
    </source>
</evidence>
<dbReference type="InterPro" id="IPR005182">
    <property type="entry name" value="YdbS-like_PH"/>
</dbReference>
<keyword evidence="1" id="KW-0812">Transmembrane</keyword>
<dbReference type="RefSeq" id="WP_221489880.1">
    <property type="nucleotide sequence ID" value="NZ_BAAAUI010000015.1"/>
</dbReference>
<accession>A0A7W7FSZ8</accession>
<evidence type="ECO:0000313" key="4">
    <source>
        <dbReference type="Proteomes" id="UP000533598"/>
    </source>
</evidence>
<dbReference type="PANTHER" id="PTHR34473:SF3">
    <property type="entry name" value="TRANSMEMBRANE PROTEIN-RELATED"/>
    <property type="match status" value="1"/>
</dbReference>
<comment type="caution">
    <text evidence="3">The sequence shown here is derived from an EMBL/GenBank/DDBJ whole genome shotgun (WGS) entry which is preliminary data.</text>
</comment>
<evidence type="ECO:0000256" key="1">
    <source>
        <dbReference type="SAM" id="Phobius"/>
    </source>
</evidence>
<gene>
    <name evidence="3" type="ORF">HNR67_002608</name>
</gene>
<organism evidence="3 4">
    <name type="scientific">Crossiella cryophila</name>
    <dbReference type="NCBI Taxonomy" id="43355"/>
    <lineage>
        <taxon>Bacteria</taxon>
        <taxon>Bacillati</taxon>
        <taxon>Actinomycetota</taxon>
        <taxon>Actinomycetes</taxon>
        <taxon>Pseudonocardiales</taxon>
        <taxon>Pseudonocardiaceae</taxon>
        <taxon>Crossiella</taxon>
    </lineage>
</organism>
<feature type="domain" description="YdbS-like PH" evidence="2">
    <location>
        <begin position="84"/>
        <end position="162"/>
    </location>
</feature>
<dbReference type="Pfam" id="PF03703">
    <property type="entry name" value="bPH_2"/>
    <property type="match status" value="1"/>
</dbReference>
<feature type="transmembrane region" description="Helical" evidence="1">
    <location>
        <begin position="59"/>
        <end position="78"/>
    </location>
</feature>
<sequence>MTMLNTSAPRLRPPRYRVDPSARRWWTVQALLTVTGPAFLVALTMTTLSLLFFPGALGWLGPLLLGVLVLPGLGYLLVMPPWRYRVHAWELGEHAVYSASGWFWQRRRITPLTKVQTVDTVIGPIQRGFGLATVIVTTASTAGDVRISGLAMDEANELARRIGEAAAVEEA</sequence>
<proteinExistence type="predicted"/>
<feature type="transmembrane region" description="Helical" evidence="1">
    <location>
        <begin position="25"/>
        <end position="53"/>
    </location>
</feature>
<dbReference type="EMBL" id="JACHMH010000001">
    <property type="protein sequence ID" value="MBB4676490.1"/>
    <property type="molecule type" value="Genomic_DNA"/>
</dbReference>
<name>A0A7W7FSZ8_9PSEU</name>
<keyword evidence="1" id="KW-1133">Transmembrane helix</keyword>
<protein>
    <submittedName>
        <fullName evidence="3">Membrane protein YdbS with pleckstrin-like domain</fullName>
    </submittedName>
</protein>
<keyword evidence="4" id="KW-1185">Reference proteome</keyword>
<evidence type="ECO:0000259" key="2">
    <source>
        <dbReference type="Pfam" id="PF03703"/>
    </source>
</evidence>